<dbReference type="InterPro" id="IPR058620">
    <property type="entry name" value="YtrI_C"/>
</dbReference>
<keyword evidence="2" id="KW-0812">Transmembrane</keyword>
<proteinExistence type="predicted"/>
<evidence type="ECO:0000256" key="2">
    <source>
        <dbReference type="SAM" id="Phobius"/>
    </source>
</evidence>
<comment type="caution">
    <text evidence="4">The sequence shown here is derived from an EMBL/GenBank/DDBJ whole genome shotgun (WGS) entry which is preliminary data.</text>
</comment>
<name>A0A941AP40_9BACI</name>
<dbReference type="AlphaFoldDB" id="A0A941AP40"/>
<feature type="coiled-coil region" evidence="1">
    <location>
        <begin position="38"/>
        <end position="79"/>
    </location>
</feature>
<accession>A0A941AP40</accession>
<keyword evidence="5" id="KW-1185">Reference proteome</keyword>
<dbReference type="EMBL" id="JAGKSQ010000001">
    <property type="protein sequence ID" value="MBP3949753.1"/>
    <property type="molecule type" value="Genomic_DNA"/>
</dbReference>
<dbReference type="NCBIfam" id="NF041479">
    <property type="entry name" value="spor_membprot_YtrI"/>
    <property type="match status" value="1"/>
</dbReference>
<organism evidence="4 5">
    <name type="scientific">Halalkalibacter suaedae</name>
    <dbReference type="NCBI Taxonomy" id="2822140"/>
    <lineage>
        <taxon>Bacteria</taxon>
        <taxon>Bacillati</taxon>
        <taxon>Bacillota</taxon>
        <taxon>Bacilli</taxon>
        <taxon>Bacillales</taxon>
        <taxon>Bacillaceae</taxon>
        <taxon>Halalkalibacter</taxon>
    </lineage>
</organism>
<dbReference type="Pfam" id="PF26347">
    <property type="entry name" value="YtrI_sporulation"/>
    <property type="match status" value="1"/>
</dbReference>
<keyword evidence="1" id="KW-0175">Coiled coil</keyword>
<evidence type="ECO:0000313" key="4">
    <source>
        <dbReference type="EMBL" id="MBP3949753.1"/>
    </source>
</evidence>
<evidence type="ECO:0000259" key="3">
    <source>
        <dbReference type="Pfam" id="PF26347"/>
    </source>
</evidence>
<dbReference type="InterPro" id="IPR048198">
    <property type="entry name" value="YtrI"/>
</dbReference>
<reference evidence="4" key="1">
    <citation type="submission" date="2021-03" db="EMBL/GenBank/DDBJ databases">
        <title>Bacillus suaedae sp. nov., isolated from Suaeda aralocaspica.</title>
        <authorList>
            <person name="Lei R.F.R."/>
        </authorList>
    </citation>
    <scope>NUCLEOTIDE SEQUENCE</scope>
    <source>
        <strain evidence="4">YZJH907-2</strain>
    </source>
</reference>
<feature type="domain" description="Sporulation membrane protein YtrI C-terminal" evidence="3">
    <location>
        <begin position="80"/>
        <end position="163"/>
    </location>
</feature>
<sequence length="168" mass="20027">MRIPPFYERKTFQRFFAGCILGVLLGWTFFIYQYGQVYNELVLRLSEQQAIIENLEERIEELNSEQSKLNEENQKKLTIQEIEIEFNNDRRLRLNQLTLLELRKQVLEEIQHIERKDLESVANTKDLLISTLENKVFVIDQNRFQVKVDGIFLYTKTQIQLTIIPSST</sequence>
<dbReference type="Proteomes" id="UP000678228">
    <property type="component" value="Unassembled WGS sequence"/>
</dbReference>
<dbReference type="RefSeq" id="WP_210595128.1">
    <property type="nucleotide sequence ID" value="NZ_JAGKSQ010000001.1"/>
</dbReference>
<evidence type="ECO:0000256" key="1">
    <source>
        <dbReference type="SAM" id="Coils"/>
    </source>
</evidence>
<feature type="transmembrane region" description="Helical" evidence="2">
    <location>
        <begin position="12"/>
        <end position="32"/>
    </location>
</feature>
<keyword evidence="2" id="KW-1133">Transmembrane helix</keyword>
<gene>
    <name evidence="4" type="ORF">J7W16_01320</name>
</gene>
<keyword evidence="2" id="KW-0472">Membrane</keyword>
<evidence type="ECO:0000313" key="5">
    <source>
        <dbReference type="Proteomes" id="UP000678228"/>
    </source>
</evidence>
<protein>
    <recommendedName>
        <fullName evidence="3">Sporulation membrane protein YtrI C-terminal domain-containing protein</fullName>
    </recommendedName>
</protein>